<dbReference type="EC" id="6.1.1.20" evidence="13"/>
<dbReference type="Gene3D" id="3.30.930.10">
    <property type="entry name" value="Bira Bifunctional Protein, Domain 2"/>
    <property type="match status" value="1"/>
</dbReference>
<dbReference type="InterPro" id="IPR004529">
    <property type="entry name" value="Phe-tRNA-synth_IIc_asu"/>
</dbReference>
<dbReference type="AlphaFoldDB" id="A0A2T4UB68"/>
<dbReference type="PANTHER" id="PTHR11538">
    <property type="entry name" value="PHENYLALANYL-TRNA SYNTHETASE"/>
    <property type="match status" value="1"/>
</dbReference>
<dbReference type="Pfam" id="PF01409">
    <property type="entry name" value="tRNA-synt_2d"/>
    <property type="match status" value="1"/>
</dbReference>
<evidence type="ECO:0000256" key="1">
    <source>
        <dbReference type="ARBA" id="ARBA00004496"/>
    </source>
</evidence>
<dbReference type="PANTHER" id="PTHR11538:SF41">
    <property type="entry name" value="PHENYLALANINE--TRNA LIGASE, MITOCHONDRIAL"/>
    <property type="match status" value="1"/>
</dbReference>
<comment type="similarity">
    <text evidence="2 13">Belongs to the class-II aminoacyl-tRNA synthetase family. Phe-tRNA synthetase alpha subunit type 1 subfamily.</text>
</comment>
<dbReference type="GO" id="GO:0005737">
    <property type="term" value="C:cytoplasm"/>
    <property type="evidence" value="ECO:0007669"/>
    <property type="project" value="UniProtKB-SubCell"/>
</dbReference>
<keyword evidence="10 13" id="KW-0648">Protein biosynthesis</keyword>
<evidence type="ECO:0000256" key="9">
    <source>
        <dbReference type="ARBA" id="ARBA00022842"/>
    </source>
</evidence>
<dbReference type="GO" id="GO:0000287">
    <property type="term" value="F:magnesium ion binding"/>
    <property type="evidence" value="ECO:0007669"/>
    <property type="project" value="UniProtKB-UniRule"/>
</dbReference>
<protein>
    <recommendedName>
        <fullName evidence="13">Phenylalanine--tRNA ligase alpha subunit</fullName>
        <ecNumber evidence="13">6.1.1.20</ecNumber>
    </recommendedName>
    <alternativeName>
        <fullName evidence="13">Phenylalanyl-tRNA synthetase alpha subunit</fullName>
        <shortName evidence="13">PheRS</shortName>
    </alternativeName>
</protein>
<dbReference type="InterPro" id="IPR010978">
    <property type="entry name" value="tRNA-bd_arm"/>
</dbReference>
<dbReference type="OrthoDB" id="9800719at2"/>
<evidence type="ECO:0000256" key="7">
    <source>
        <dbReference type="ARBA" id="ARBA00022741"/>
    </source>
</evidence>
<keyword evidence="6 13" id="KW-0479">Metal-binding</keyword>
<dbReference type="RefSeq" id="WP_107571386.1">
    <property type="nucleotide sequence ID" value="NZ_PYYB01000006.1"/>
</dbReference>
<evidence type="ECO:0000256" key="6">
    <source>
        <dbReference type="ARBA" id="ARBA00022723"/>
    </source>
</evidence>
<reference evidence="15 16" key="1">
    <citation type="submission" date="2018-03" db="EMBL/GenBank/DDBJ databases">
        <title>Aquarubrobacter algicola gen. nov., sp. nov., a novel actinobacterium isolated from shallow eutrophic lake during the end of cyanobacterial harmful algal blooms.</title>
        <authorList>
            <person name="Chun S.J."/>
        </authorList>
    </citation>
    <scope>NUCLEOTIDE SEQUENCE [LARGE SCALE GENOMIC DNA]</scope>
    <source>
        <strain evidence="15 16">Seoho-28</strain>
    </source>
</reference>
<keyword evidence="11 13" id="KW-0030">Aminoacyl-tRNA synthetase</keyword>
<evidence type="ECO:0000256" key="10">
    <source>
        <dbReference type="ARBA" id="ARBA00022917"/>
    </source>
</evidence>
<keyword evidence="16" id="KW-1185">Reference proteome</keyword>
<evidence type="ECO:0000313" key="16">
    <source>
        <dbReference type="Proteomes" id="UP000240739"/>
    </source>
</evidence>
<dbReference type="NCBIfam" id="TIGR00468">
    <property type="entry name" value="pheS"/>
    <property type="match status" value="1"/>
</dbReference>
<evidence type="ECO:0000256" key="13">
    <source>
        <dbReference type="HAMAP-Rule" id="MF_00281"/>
    </source>
</evidence>
<dbReference type="Pfam" id="PF02912">
    <property type="entry name" value="Phe_tRNA-synt_N"/>
    <property type="match status" value="1"/>
</dbReference>
<dbReference type="GO" id="GO:0006432">
    <property type="term" value="P:phenylalanyl-tRNA aminoacylation"/>
    <property type="evidence" value="ECO:0007669"/>
    <property type="project" value="UniProtKB-UniRule"/>
</dbReference>
<name>A0A2T4UB68_9ACTN</name>
<comment type="caution">
    <text evidence="15">The sequence shown here is derived from an EMBL/GenBank/DDBJ whole genome shotgun (WGS) entry which is preliminary data.</text>
</comment>
<evidence type="ECO:0000256" key="12">
    <source>
        <dbReference type="ARBA" id="ARBA00049255"/>
    </source>
</evidence>
<keyword evidence="5 13" id="KW-0436">Ligase</keyword>
<sequence>MSDVLDRIEALRAEALTAIEGAADTAALEDLRVRVLGRKAELPNILRGVAELPPEQRGAVGKAANVARKAVEARLEERVAELAAGELDARLVADAVDLTLPGAPPRPVGRLHLLTQTRRQIEDVFLGLGFRVAEGPEVEWVHYNFDALNHVPAHPARSRSDTFYVQPPDGGPGPGLGSPDEIVLRTHTSPMQVRSMEAQKPPIAVIVPGRVYRRDSDATHTPQFHQVEGLWVDEDVTLADLKGVLLAFARALFGDEREVRLRPHFFPFTEPSVEVDVTCFQCSGTGALPRTGARCNLCKGTGWLEILGSGMVDPNVLGGVDGYEDLQGFAFGMGIERIAMLKHGVPDLRLYYENDLRFLEQFG</sequence>
<dbReference type="InterPro" id="IPR004188">
    <property type="entry name" value="Phe-tRNA_ligase_II_N"/>
</dbReference>
<keyword evidence="8 13" id="KW-0067">ATP-binding</keyword>
<comment type="cofactor">
    <cofactor evidence="13">
        <name>Mg(2+)</name>
        <dbReference type="ChEBI" id="CHEBI:18420"/>
    </cofactor>
    <text evidence="13">Binds 2 magnesium ions per tetramer.</text>
</comment>
<evidence type="ECO:0000256" key="5">
    <source>
        <dbReference type="ARBA" id="ARBA00022598"/>
    </source>
</evidence>
<keyword evidence="4 13" id="KW-0963">Cytoplasm</keyword>
<dbReference type="SUPFAM" id="SSF46589">
    <property type="entry name" value="tRNA-binding arm"/>
    <property type="match status" value="1"/>
</dbReference>
<accession>A0A2T4UB68</accession>
<dbReference type="Proteomes" id="UP000240739">
    <property type="component" value="Unassembled WGS sequence"/>
</dbReference>
<dbReference type="InterPro" id="IPR002319">
    <property type="entry name" value="Phenylalanyl-tRNA_Synthase"/>
</dbReference>
<dbReference type="EMBL" id="PYYB01000006">
    <property type="protein sequence ID" value="PTL54111.1"/>
    <property type="molecule type" value="Genomic_DNA"/>
</dbReference>
<evidence type="ECO:0000313" key="15">
    <source>
        <dbReference type="EMBL" id="PTL54111.1"/>
    </source>
</evidence>
<dbReference type="InterPro" id="IPR022911">
    <property type="entry name" value="Phe_tRNA_ligase_alpha1_bac"/>
</dbReference>
<dbReference type="GO" id="GO:0004826">
    <property type="term" value="F:phenylalanine-tRNA ligase activity"/>
    <property type="evidence" value="ECO:0007669"/>
    <property type="project" value="UniProtKB-UniRule"/>
</dbReference>
<dbReference type="PROSITE" id="PS50862">
    <property type="entry name" value="AA_TRNA_LIGASE_II"/>
    <property type="match status" value="1"/>
</dbReference>
<keyword evidence="7 13" id="KW-0547">Nucleotide-binding</keyword>
<dbReference type="GO" id="GO:0005524">
    <property type="term" value="F:ATP binding"/>
    <property type="evidence" value="ECO:0007669"/>
    <property type="project" value="UniProtKB-UniRule"/>
</dbReference>
<comment type="subcellular location">
    <subcellularLocation>
        <location evidence="1 13">Cytoplasm</location>
    </subcellularLocation>
</comment>
<gene>
    <name evidence="13" type="primary">pheS</name>
    <name evidence="15" type="ORF">C7Y72_22115</name>
</gene>
<dbReference type="CDD" id="cd00496">
    <property type="entry name" value="PheRS_alpha_core"/>
    <property type="match status" value="1"/>
</dbReference>
<dbReference type="SUPFAM" id="SSF55681">
    <property type="entry name" value="Class II aaRS and biotin synthetases"/>
    <property type="match status" value="1"/>
</dbReference>
<dbReference type="HAMAP" id="MF_00281">
    <property type="entry name" value="Phe_tRNA_synth_alpha1"/>
    <property type="match status" value="1"/>
</dbReference>
<evidence type="ECO:0000259" key="14">
    <source>
        <dbReference type="PROSITE" id="PS50862"/>
    </source>
</evidence>
<proteinExistence type="inferred from homology"/>
<evidence type="ECO:0000256" key="8">
    <source>
        <dbReference type="ARBA" id="ARBA00022840"/>
    </source>
</evidence>
<dbReference type="InterPro" id="IPR045864">
    <property type="entry name" value="aa-tRNA-synth_II/BPL/LPL"/>
</dbReference>
<feature type="domain" description="Aminoacyl-transfer RNA synthetases class-II family profile" evidence="14">
    <location>
        <begin position="113"/>
        <end position="341"/>
    </location>
</feature>
<dbReference type="GO" id="GO:0000049">
    <property type="term" value="F:tRNA binding"/>
    <property type="evidence" value="ECO:0007669"/>
    <property type="project" value="InterPro"/>
</dbReference>
<evidence type="ECO:0000256" key="4">
    <source>
        <dbReference type="ARBA" id="ARBA00022490"/>
    </source>
</evidence>
<evidence type="ECO:0000256" key="3">
    <source>
        <dbReference type="ARBA" id="ARBA00011209"/>
    </source>
</evidence>
<evidence type="ECO:0000256" key="11">
    <source>
        <dbReference type="ARBA" id="ARBA00023146"/>
    </source>
</evidence>
<dbReference type="InterPro" id="IPR006195">
    <property type="entry name" value="aa-tRNA-synth_II"/>
</dbReference>
<feature type="binding site" evidence="13">
    <location>
        <position position="270"/>
    </location>
    <ligand>
        <name>Mg(2+)</name>
        <dbReference type="ChEBI" id="CHEBI:18420"/>
        <note>shared with beta subunit</note>
    </ligand>
</feature>
<organism evidence="15 16">
    <name type="scientific">Paraconexibacter algicola</name>
    <dbReference type="NCBI Taxonomy" id="2133960"/>
    <lineage>
        <taxon>Bacteria</taxon>
        <taxon>Bacillati</taxon>
        <taxon>Actinomycetota</taxon>
        <taxon>Thermoleophilia</taxon>
        <taxon>Solirubrobacterales</taxon>
        <taxon>Paraconexibacteraceae</taxon>
        <taxon>Paraconexibacter</taxon>
    </lineage>
</organism>
<comment type="catalytic activity">
    <reaction evidence="12 13">
        <text>tRNA(Phe) + L-phenylalanine + ATP = L-phenylalanyl-tRNA(Phe) + AMP + diphosphate + H(+)</text>
        <dbReference type="Rhea" id="RHEA:19413"/>
        <dbReference type="Rhea" id="RHEA-COMP:9668"/>
        <dbReference type="Rhea" id="RHEA-COMP:9699"/>
        <dbReference type="ChEBI" id="CHEBI:15378"/>
        <dbReference type="ChEBI" id="CHEBI:30616"/>
        <dbReference type="ChEBI" id="CHEBI:33019"/>
        <dbReference type="ChEBI" id="CHEBI:58095"/>
        <dbReference type="ChEBI" id="CHEBI:78442"/>
        <dbReference type="ChEBI" id="CHEBI:78531"/>
        <dbReference type="ChEBI" id="CHEBI:456215"/>
        <dbReference type="EC" id="6.1.1.20"/>
    </reaction>
</comment>
<evidence type="ECO:0000256" key="2">
    <source>
        <dbReference type="ARBA" id="ARBA00010207"/>
    </source>
</evidence>
<keyword evidence="9 13" id="KW-0460">Magnesium</keyword>
<comment type="subunit">
    <text evidence="3 13">Tetramer of two alpha and two beta subunits.</text>
</comment>